<dbReference type="EMBL" id="JBICBT010001368">
    <property type="protein sequence ID" value="KAL3071060.1"/>
    <property type="molecule type" value="Genomic_DNA"/>
</dbReference>
<feature type="compositionally biased region" description="Basic and acidic residues" evidence="1">
    <location>
        <begin position="123"/>
        <end position="133"/>
    </location>
</feature>
<feature type="compositionally biased region" description="Basic and acidic residues" evidence="1">
    <location>
        <begin position="180"/>
        <end position="190"/>
    </location>
</feature>
<organism evidence="2 3">
    <name type="scientific">Heterodera trifolii</name>
    <dbReference type="NCBI Taxonomy" id="157864"/>
    <lineage>
        <taxon>Eukaryota</taxon>
        <taxon>Metazoa</taxon>
        <taxon>Ecdysozoa</taxon>
        <taxon>Nematoda</taxon>
        <taxon>Chromadorea</taxon>
        <taxon>Rhabditida</taxon>
        <taxon>Tylenchina</taxon>
        <taxon>Tylenchomorpha</taxon>
        <taxon>Tylenchoidea</taxon>
        <taxon>Heteroderidae</taxon>
        <taxon>Heteroderinae</taxon>
        <taxon>Heterodera</taxon>
    </lineage>
</organism>
<evidence type="ECO:0000313" key="2">
    <source>
        <dbReference type="EMBL" id="KAL3071060.1"/>
    </source>
</evidence>
<feature type="compositionally biased region" description="Basic and acidic residues" evidence="1">
    <location>
        <begin position="78"/>
        <end position="113"/>
    </location>
</feature>
<keyword evidence="3" id="KW-1185">Reference proteome</keyword>
<accession>A0ABD2HZU9</accession>
<proteinExistence type="predicted"/>
<feature type="compositionally biased region" description="Polar residues" evidence="1">
    <location>
        <begin position="313"/>
        <end position="331"/>
    </location>
</feature>
<name>A0ABD2HZU9_9BILA</name>
<evidence type="ECO:0000313" key="3">
    <source>
        <dbReference type="Proteomes" id="UP001620626"/>
    </source>
</evidence>
<reference evidence="2 3" key="1">
    <citation type="submission" date="2024-10" db="EMBL/GenBank/DDBJ databases">
        <authorList>
            <person name="Kim D."/>
        </authorList>
    </citation>
    <scope>NUCLEOTIDE SEQUENCE [LARGE SCALE GENOMIC DNA]</scope>
    <source>
        <strain evidence="2">BH-2024</strain>
    </source>
</reference>
<protein>
    <submittedName>
        <fullName evidence="2">Uncharacterized protein</fullName>
    </submittedName>
</protein>
<comment type="caution">
    <text evidence="2">The sequence shown here is derived from an EMBL/GenBank/DDBJ whole genome shotgun (WGS) entry which is preliminary data.</text>
</comment>
<feature type="region of interest" description="Disordered" evidence="1">
    <location>
        <begin position="78"/>
        <end position="133"/>
    </location>
</feature>
<evidence type="ECO:0000256" key="1">
    <source>
        <dbReference type="SAM" id="MobiDB-lite"/>
    </source>
</evidence>
<feature type="region of interest" description="Disordered" evidence="1">
    <location>
        <begin position="226"/>
        <end position="250"/>
    </location>
</feature>
<sequence>MRRNGQRLAAGRPNEQNSEQQRRLKKENAELMEQYIEQYEQKLKREKQQAKTLEEIKGLESELAFKELVTDVLTKQLDEARKETDEERKAKEEERKAKEEERKEKEKQKESSEFYRGQANRFAAERDTAETERDAAVKDKTAFIKDASAFFFQNPSMSVCGVGPSSSISCPLGFTPHSAHLKDQPKKMEEEQLENVDEEGGEDNIHKKGDIIIVGRPSLEEELKLLEKSADIEDTTSGSNATTPADHLPDQQVVLQCRDEMMDISLGQTNERKSGADDNNTKNSDIVVGQSLEKVLKPLNKSPAKEDTKRSRSIGTASETKTGGNGSNPKNSDIIVGSSFEQELKLLEKSPAKEDTKRGSSTATTFAHLPHQQVVNPCQDQMIAIPLGSTEETDTETENRDSDDQRIRSAEKSAPSLTRCALGKSNIGQMVDT</sequence>
<gene>
    <name evidence="2" type="ORF">niasHT_033200</name>
</gene>
<dbReference type="AlphaFoldDB" id="A0ABD2HZU9"/>
<feature type="compositionally biased region" description="Basic and acidic residues" evidence="1">
    <location>
        <begin position="397"/>
        <end position="411"/>
    </location>
</feature>
<feature type="compositionally biased region" description="Basic and acidic residues" evidence="1">
    <location>
        <begin position="270"/>
        <end position="280"/>
    </location>
</feature>
<feature type="compositionally biased region" description="Acidic residues" evidence="1">
    <location>
        <begin position="191"/>
        <end position="202"/>
    </location>
</feature>
<feature type="compositionally biased region" description="Basic and acidic residues" evidence="1">
    <location>
        <begin position="342"/>
        <end position="358"/>
    </location>
</feature>
<dbReference type="Proteomes" id="UP001620626">
    <property type="component" value="Unassembled WGS sequence"/>
</dbReference>
<feature type="region of interest" description="Disordered" evidence="1">
    <location>
        <begin position="1"/>
        <end position="28"/>
    </location>
</feature>
<feature type="region of interest" description="Disordered" evidence="1">
    <location>
        <begin position="262"/>
        <end position="374"/>
    </location>
</feature>
<feature type="region of interest" description="Disordered" evidence="1">
    <location>
        <begin position="178"/>
        <end position="209"/>
    </location>
</feature>
<feature type="region of interest" description="Disordered" evidence="1">
    <location>
        <begin position="386"/>
        <end position="433"/>
    </location>
</feature>